<proteinExistence type="predicted"/>
<dbReference type="AlphaFoldDB" id="A0A8H7CTS1"/>
<protein>
    <submittedName>
        <fullName evidence="1">Uncharacterized protein</fullName>
    </submittedName>
</protein>
<dbReference type="EMBL" id="JACAZI010000010">
    <property type="protein sequence ID" value="KAF7349945.1"/>
    <property type="molecule type" value="Genomic_DNA"/>
</dbReference>
<sequence length="74" mass="8310">MMRTFLTFGSNSQMRNSTSYSDFSLVLSRLQLTIRPDVEEEGAYAPNFDLTDGQKTPGTQLQIWNCTAGNTNQN</sequence>
<gene>
    <name evidence="1" type="ORF">MVEN_01295400</name>
</gene>
<dbReference type="Proteomes" id="UP000620124">
    <property type="component" value="Unassembled WGS sequence"/>
</dbReference>
<evidence type="ECO:0000313" key="1">
    <source>
        <dbReference type="EMBL" id="KAF7349945.1"/>
    </source>
</evidence>
<organism evidence="1 2">
    <name type="scientific">Mycena venus</name>
    <dbReference type="NCBI Taxonomy" id="2733690"/>
    <lineage>
        <taxon>Eukaryota</taxon>
        <taxon>Fungi</taxon>
        <taxon>Dikarya</taxon>
        <taxon>Basidiomycota</taxon>
        <taxon>Agaricomycotina</taxon>
        <taxon>Agaricomycetes</taxon>
        <taxon>Agaricomycetidae</taxon>
        <taxon>Agaricales</taxon>
        <taxon>Marasmiineae</taxon>
        <taxon>Mycenaceae</taxon>
        <taxon>Mycena</taxon>
    </lineage>
</organism>
<evidence type="ECO:0000313" key="2">
    <source>
        <dbReference type="Proteomes" id="UP000620124"/>
    </source>
</evidence>
<comment type="caution">
    <text evidence="1">The sequence shown here is derived from an EMBL/GenBank/DDBJ whole genome shotgun (WGS) entry which is preliminary data.</text>
</comment>
<dbReference type="OrthoDB" id="6770063at2759"/>
<name>A0A8H7CTS1_9AGAR</name>
<reference evidence="1" key="1">
    <citation type="submission" date="2020-05" db="EMBL/GenBank/DDBJ databases">
        <title>Mycena genomes resolve the evolution of fungal bioluminescence.</title>
        <authorList>
            <person name="Tsai I.J."/>
        </authorList>
    </citation>
    <scope>NUCLEOTIDE SEQUENCE</scope>
    <source>
        <strain evidence="1">CCC161011</strain>
    </source>
</reference>
<keyword evidence="2" id="KW-1185">Reference proteome</keyword>
<accession>A0A8H7CTS1</accession>